<proteinExistence type="predicted"/>
<accession>A0AAN8UCC7</accession>
<comment type="caution">
    <text evidence="1">The sequence shown here is derived from an EMBL/GenBank/DDBJ whole genome shotgun (WGS) entry which is preliminary data.</text>
</comment>
<protein>
    <submittedName>
        <fullName evidence="1">Uncharacterized protein</fullName>
    </submittedName>
</protein>
<dbReference type="EMBL" id="JBANQN010000001">
    <property type="protein sequence ID" value="KAK6803485.1"/>
    <property type="molecule type" value="Genomic_DNA"/>
</dbReference>
<sequence length="21" mass="2495">MKGRVFQHKDVFITLQDICIC</sequence>
<dbReference type="AlphaFoldDB" id="A0AAN8UCC7"/>
<organism evidence="1 2">
    <name type="scientific">Solanum bulbocastanum</name>
    <name type="common">Wild potato</name>
    <dbReference type="NCBI Taxonomy" id="147425"/>
    <lineage>
        <taxon>Eukaryota</taxon>
        <taxon>Viridiplantae</taxon>
        <taxon>Streptophyta</taxon>
        <taxon>Embryophyta</taxon>
        <taxon>Tracheophyta</taxon>
        <taxon>Spermatophyta</taxon>
        <taxon>Magnoliopsida</taxon>
        <taxon>eudicotyledons</taxon>
        <taxon>Gunneridae</taxon>
        <taxon>Pentapetalae</taxon>
        <taxon>asterids</taxon>
        <taxon>lamiids</taxon>
        <taxon>Solanales</taxon>
        <taxon>Solanaceae</taxon>
        <taxon>Solanoideae</taxon>
        <taxon>Solaneae</taxon>
        <taxon>Solanum</taxon>
    </lineage>
</organism>
<keyword evidence="2" id="KW-1185">Reference proteome</keyword>
<gene>
    <name evidence="1" type="ORF">RDI58_001269</name>
</gene>
<name>A0AAN8UCC7_SOLBU</name>
<evidence type="ECO:0000313" key="2">
    <source>
        <dbReference type="Proteomes" id="UP001371456"/>
    </source>
</evidence>
<dbReference type="Proteomes" id="UP001371456">
    <property type="component" value="Unassembled WGS sequence"/>
</dbReference>
<evidence type="ECO:0000313" key="1">
    <source>
        <dbReference type="EMBL" id="KAK6803485.1"/>
    </source>
</evidence>
<reference evidence="1 2" key="1">
    <citation type="submission" date="2024-02" db="EMBL/GenBank/DDBJ databases">
        <title>de novo genome assembly of Solanum bulbocastanum strain 11H21.</title>
        <authorList>
            <person name="Hosaka A.J."/>
        </authorList>
    </citation>
    <scope>NUCLEOTIDE SEQUENCE [LARGE SCALE GENOMIC DNA]</scope>
    <source>
        <tissue evidence="1">Young leaves</tissue>
    </source>
</reference>